<sequence length="184" mass="20085">VLRGHLDADGRPALAARSSSCRRGRCDGVRLRRALPPPRHLTHHRSLRPAPLQHRAVEHTAARSGAAPAGAVQHEQQQQQWEKRRGTESAVHGVRKACVCLSLAKDDCNGGSAALVRGRGMRRGGGGKGGCRHEEEDEAKPHVPAAPRHDGFLRLRHRAFTPVRPTHAAEQAELLEKKKSIEAK</sequence>
<feature type="non-terminal residue" evidence="2">
    <location>
        <position position="1"/>
    </location>
</feature>
<comment type="caution">
    <text evidence="2">The sequence shown here is derived from an EMBL/GenBank/DDBJ whole genome shotgun (WGS) entry which is preliminary data.</text>
</comment>
<evidence type="ECO:0000313" key="3">
    <source>
        <dbReference type="Proteomes" id="UP000284403"/>
    </source>
</evidence>
<dbReference type="GeneID" id="40323664"/>
<dbReference type="EMBL" id="MKKU01001286">
    <property type="protein sequence ID" value="RNE96297.1"/>
    <property type="molecule type" value="Genomic_DNA"/>
</dbReference>
<dbReference type="RefSeq" id="XP_029223304.1">
    <property type="nucleotide sequence ID" value="XM_029376844.1"/>
</dbReference>
<dbReference type="Proteomes" id="UP000284403">
    <property type="component" value="Unassembled WGS sequence"/>
</dbReference>
<gene>
    <name evidence="2" type="ORF">Tco025E_10053</name>
</gene>
<accession>A0A3R7MWB2</accession>
<keyword evidence="3" id="KW-1185">Reference proteome</keyword>
<feature type="region of interest" description="Disordered" evidence="1">
    <location>
        <begin position="119"/>
        <end position="149"/>
    </location>
</feature>
<dbReference type="AlphaFoldDB" id="A0A3R7MWB2"/>
<evidence type="ECO:0000256" key="1">
    <source>
        <dbReference type="SAM" id="MobiDB-lite"/>
    </source>
</evidence>
<organism evidence="2 3">
    <name type="scientific">Trypanosoma conorhini</name>
    <dbReference type="NCBI Taxonomy" id="83891"/>
    <lineage>
        <taxon>Eukaryota</taxon>
        <taxon>Discoba</taxon>
        <taxon>Euglenozoa</taxon>
        <taxon>Kinetoplastea</taxon>
        <taxon>Metakinetoplastina</taxon>
        <taxon>Trypanosomatida</taxon>
        <taxon>Trypanosomatidae</taxon>
        <taxon>Trypanosoma</taxon>
    </lineage>
</organism>
<proteinExistence type="predicted"/>
<reference evidence="2 3" key="1">
    <citation type="journal article" date="2018" name="BMC Genomics">
        <title>Genomic comparison of Trypanosoma conorhini and Trypanosoma rangeli to Trypanosoma cruzi strains of high and low virulence.</title>
        <authorList>
            <person name="Bradwell K.R."/>
            <person name="Koparde V.N."/>
            <person name="Matveyev A.V."/>
            <person name="Serrano M.G."/>
            <person name="Alves J.M."/>
            <person name="Parikh H."/>
            <person name="Huang B."/>
            <person name="Lee V."/>
            <person name="Espinosa-Alvarez O."/>
            <person name="Ortiz P.A."/>
            <person name="Costa-Martins A.G."/>
            <person name="Teixeira M.M."/>
            <person name="Buck G.A."/>
        </authorList>
    </citation>
    <scope>NUCLEOTIDE SEQUENCE [LARGE SCALE GENOMIC DNA]</scope>
    <source>
        <strain evidence="2 3">025E</strain>
    </source>
</reference>
<protein>
    <submittedName>
        <fullName evidence="2">Uncharacterized protein</fullName>
    </submittedName>
</protein>
<evidence type="ECO:0000313" key="2">
    <source>
        <dbReference type="EMBL" id="RNE96297.1"/>
    </source>
</evidence>
<name>A0A3R7MWB2_9TRYP</name>